<dbReference type="Gene3D" id="2.160.20.120">
    <property type="match status" value="1"/>
</dbReference>
<keyword evidence="3" id="KW-1185">Reference proteome</keyword>
<dbReference type="Pfam" id="PF10988">
    <property type="entry name" value="DUF2807"/>
    <property type="match status" value="1"/>
</dbReference>
<feature type="domain" description="Putative auto-transporter adhesin head GIN" evidence="1">
    <location>
        <begin position="43"/>
        <end position="233"/>
    </location>
</feature>
<dbReference type="InterPro" id="IPR021255">
    <property type="entry name" value="DUF2807"/>
</dbReference>
<dbReference type="Proteomes" id="UP001500185">
    <property type="component" value="Unassembled WGS sequence"/>
</dbReference>
<accession>A0ABP3V7R8</accession>
<dbReference type="RefSeq" id="WP_224455355.1">
    <property type="nucleotide sequence ID" value="NZ_BAAAGG010000001.1"/>
</dbReference>
<reference evidence="3" key="1">
    <citation type="journal article" date="2019" name="Int. J. Syst. Evol. Microbiol.">
        <title>The Global Catalogue of Microorganisms (GCM) 10K type strain sequencing project: providing services to taxonomists for standard genome sequencing and annotation.</title>
        <authorList>
            <consortium name="The Broad Institute Genomics Platform"/>
            <consortium name="The Broad Institute Genome Sequencing Center for Infectious Disease"/>
            <person name="Wu L."/>
            <person name="Ma J."/>
        </authorList>
    </citation>
    <scope>NUCLEOTIDE SEQUENCE [LARGE SCALE GENOMIC DNA]</scope>
    <source>
        <strain evidence="3">JCM 16231</strain>
    </source>
</reference>
<name>A0ABP3V7R8_9FLAO</name>
<dbReference type="EMBL" id="BAAAGG010000001">
    <property type="protein sequence ID" value="GAA0751101.1"/>
    <property type="molecule type" value="Genomic_DNA"/>
</dbReference>
<sequence length="249" mass="27828">MIKYIFLFISILILSSCDLEATKDCLKGAGNTEARNLNISDLERIIIRENIRLEITDSDIDELTAEGGKNHLDQLEIIQNENEFEFKVNELCTTGFSEAPIVLKLKSSRLNYVRNSSQFEVVSTNVLKFENLSLISEDFNDSNALNLGNFKVKVDNERVNIVGNGISDFEISGITQLFNFMTASGSGTILARDLEAEAITFSHRSFRDAIVNPGKSLKGEIRSSGNLISTKKPPLVEVEEFYTGKLIYE</sequence>
<proteinExistence type="predicted"/>
<dbReference type="PROSITE" id="PS51257">
    <property type="entry name" value="PROKAR_LIPOPROTEIN"/>
    <property type="match status" value="1"/>
</dbReference>
<comment type="caution">
    <text evidence="2">The sequence shown here is derived from an EMBL/GenBank/DDBJ whole genome shotgun (WGS) entry which is preliminary data.</text>
</comment>
<evidence type="ECO:0000259" key="1">
    <source>
        <dbReference type="Pfam" id="PF10988"/>
    </source>
</evidence>
<protein>
    <recommendedName>
        <fullName evidence="1">Putative auto-transporter adhesin head GIN domain-containing protein</fullName>
    </recommendedName>
</protein>
<evidence type="ECO:0000313" key="2">
    <source>
        <dbReference type="EMBL" id="GAA0751101.1"/>
    </source>
</evidence>
<evidence type="ECO:0000313" key="3">
    <source>
        <dbReference type="Proteomes" id="UP001500185"/>
    </source>
</evidence>
<organism evidence="2 3">
    <name type="scientific">Psychroflexus lacisalsi</name>
    <dbReference type="NCBI Taxonomy" id="503928"/>
    <lineage>
        <taxon>Bacteria</taxon>
        <taxon>Pseudomonadati</taxon>
        <taxon>Bacteroidota</taxon>
        <taxon>Flavobacteriia</taxon>
        <taxon>Flavobacteriales</taxon>
        <taxon>Flavobacteriaceae</taxon>
        <taxon>Psychroflexus</taxon>
    </lineage>
</organism>
<gene>
    <name evidence="2" type="ORF">GCM10009433_00750</name>
</gene>